<dbReference type="RefSeq" id="WP_028727501.1">
    <property type="nucleotide sequence ID" value="NZ_AUAE01000014.1"/>
</dbReference>
<dbReference type="AlphaFoldDB" id="A0A0F5IJQ0"/>
<proteinExistence type="predicted"/>
<comment type="caution">
    <text evidence="3">The sequence shown here is derived from an EMBL/GenBank/DDBJ whole genome shotgun (WGS) entry which is preliminary data.</text>
</comment>
<evidence type="ECO:0000313" key="4">
    <source>
        <dbReference type="Proteomes" id="UP000033035"/>
    </source>
</evidence>
<gene>
    <name evidence="3" type="ORF">HMPREF1536_05358</name>
</gene>
<dbReference type="Pfam" id="PF00571">
    <property type="entry name" value="CBS"/>
    <property type="match status" value="2"/>
</dbReference>
<dbReference type="Gene3D" id="3.10.580.10">
    <property type="entry name" value="CBS-domain"/>
    <property type="match status" value="1"/>
</dbReference>
<dbReference type="InterPro" id="IPR046342">
    <property type="entry name" value="CBS_dom_sf"/>
</dbReference>
<dbReference type="PATRIC" id="fig|1203610.3.peg.5475"/>
<sequence length="219" mass="24902">MLVKDFITKELPVLKSFDTGEYALALMDDFKLKHLPLLSEGIYRCLVSEKDLLAMPDPTATIGEPVLFAPSVLENTHIHEALALITRYQLCLLPVVSPEGEYKGAITRDKLIDILSELCNAESSGSVFVLEVMPQDYSLTDIARLIESNNAHVLNLLSYTDKDTGRLHLIIKIDLEDASPVIRSFERFNYTVLYYFMEKGMVDDLLQQRMDELLHYMNI</sequence>
<dbReference type="PROSITE" id="PS51371">
    <property type="entry name" value="CBS"/>
    <property type="match status" value="1"/>
</dbReference>
<protein>
    <recommendedName>
        <fullName evidence="2">CBS domain-containing protein</fullName>
    </recommendedName>
</protein>
<reference evidence="3 4" key="1">
    <citation type="submission" date="2013-04" db="EMBL/GenBank/DDBJ databases">
        <title>The Genome Sequence of Parabacteroides gordonii DSM 23371.</title>
        <authorList>
            <consortium name="The Broad Institute Genomics Platform"/>
            <person name="Earl A."/>
            <person name="Ward D."/>
            <person name="Feldgarden M."/>
            <person name="Gevers D."/>
            <person name="Martens E."/>
            <person name="Sakamoto M."/>
            <person name="Benno Y."/>
            <person name="Suzuki N."/>
            <person name="Matsunaga N."/>
            <person name="Koshihara K."/>
            <person name="Seki M."/>
            <person name="Komiya H."/>
            <person name="Walker B."/>
            <person name="Young S."/>
            <person name="Zeng Q."/>
            <person name="Gargeya S."/>
            <person name="Fitzgerald M."/>
            <person name="Haas B."/>
            <person name="Abouelleil A."/>
            <person name="Allen A.W."/>
            <person name="Alvarado L."/>
            <person name="Arachchi H.M."/>
            <person name="Berlin A.M."/>
            <person name="Chapman S.B."/>
            <person name="Gainer-Dewar J."/>
            <person name="Goldberg J."/>
            <person name="Griggs A."/>
            <person name="Gujja S."/>
            <person name="Hansen M."/>
            <person name="Howarth C."/>
            <person name="Imamovic A."/>
            <person name="Ireland A."/>
            <person name="Larimer J."/>
            <person name="McCowan C."/>
            <person name="Murphy C."/>
            <person name="Pearson M."/>
            <person name="Poon T.W."/>
            <person name="Priest M."/>
            <person name="Roberts A."/>
            <person name="Saif S."/>
            <person name="Shea T."/>
            <person name="Sisk P."/>
            <person name="Sykes S."/>
            <person name="Wortman J."/>
            <person name="Nusbaum C."/>
            <person name="Birren B."/>
        </authorList>
    </citation>
    <scope>NUCLEOTIDE SEQUENCE [LARGE SCALE GENOMIC DNA]</scope>
    <source>
        <strain evidence="3 4">MS-1</strain>
    </source>
</reference>
<evidence type="ECO:0000313" key="3">
    <source>
        <dbReference type="EMBL" id="KKB45718.1"/>
    </source>
</evidence>
<dbReference type="Proteomes" id="UP000033035">
    <property type="component" value="Unassembled WGS sequence"/>
</dbReference>
<organism evidence="3 4">
    <name type="scientific">Parabacteroides gordonii MS-1 = DSM 23371</name>
    <dbReference type="NCBI Taxonomy" id="1203610"/>
    <lineage>
        <taxon>Bacteria</taxon>
        <taxon>Pseudomonadati</taxon>
        <taxon>Bacteroidota</taxon>
        <taxon>Bacteroidia</taxon>
        <taxon>Bacteroidales</taxon>
        <taxon>Tannerellaceae</taxon>
        <taxon>Parabacteroides</taxon>
    </lineage>
</organism>
<keyword evidence="4" id="KW-1185">Reference proteome</keyword>
<dbReference type="STRING" id="1203610.HMPREF1536_05358"/>
<feature type="domain" description="CBS" evidence="2">
    <location>
        <begin position="63"/>
        <end position="122"/>
    </location>
</feature>
<evidence type="ECO:0000256" key="1">
    <source>
        <dbReference type="PROSITE-ProRule" id="PRU00703"/>
    </source>
</evidence>
<keyword evidence="1" id="KW-0129">CBS domain</keyword>
<dbReference type="InterPro" id="IPR000644">
    <property type="entry name" value="CBS_dom"/>
</dbReference>
<dbReference type="SUPFAM" id="SSF54631">
    <property type="entry name" value="CBS-domain pair"/>
    <property type="match status" value="1"/>
</dbReference>
<dbReference type="EMBL" id="AQHW01000031">
    <property type="protein sequence ID" value="KKB45718.1"/>
    <property type="molecule type" value="Genomic_DNA"/>
</dbReference>
<dbReference type="HOGENOM" id="CLU_102952_0_0_10"/>
<evidence type="ECO:0000259" key="2">
    <source>
        <dbReference type="PROSITE" id="PS51371"/>
    </source>
</evidence>
<name>A0A0F5IJQ0_9BACT</name>
<accession>A0A0F5IJQ0</accession>